<gene>
    <name evidence="1" type="ORF">N1032_22115</name>
</gene>
<evidence type="ECO:0000313" key="1">
    <source>
        <dbReference type="EMBL" id="MCS5736434.1"/>
    </source>
</evidence>
<organism evidence="1 2">
    <name type="scientific">Herbiconiux daphne</name>
    <dbReference type="NCBI Taxonomy" id="2970914"/>
    <lineage>
        <taxon>Bacteria</taxon>
        <taxon>Bacillati</taxon>
        <taxon>Actinomycetota</taxon>
        <taxon>Actinomycetes</taxon>
        <taxon>Micrococcales</taxon>
        <taxon>Microbacteriaceae</taxon>
        <taxon>Herbiconiux</taxon>
    </lineage>
</organism>
<keyword evidence="2" id="KW-1185">Reference proteome</keyword>
<protein>
    <submittedName>
        <fullName evidence="1">Uncharacterized protein</fullName>
    </submittedName>
</protein>
<dbReference type="RefSeq" id="WP_259542368.1">
    <property type="nucleotide sequence ID" value="NZ_JANLCJ010000028.1"/>
</dbReference>
<evidence type="ECO:0000313" key="2">
    <source>
        <dbReference type="Proteomes" id="UP001165586"/>
    </source>
</evidence>
<dbReference type="EMBL" id="JANLCJ010000028">
    <property type="protein sequence ID" value="MCS5736434.1"/>
    <property type="molecule type" value="Genomic_DNA"/>
</dbReference>
<reference evidence="1" key="1">
    <citation type="submission" date="2022-08" db="EMBL/GenBank/DDBJ databases">
        <authorList>
            <person name="Deng Y."/>
            <person name="Han X.-F."/>
            <person name="Zhang Y.-Q."/>
        </authorList>
    </citation>
    <scope>NUCLEOTIDE SEQUENCE</scope>
    <source>
        <strain evidence="1">CPCC 203386</strain>
    </source>
</reference>
<comment type="caution">
    <text evidence="1">The sequence shown here is derived from an EMBL/GenBank/DDBJ whole genome shotgun (WGS) entry which is preliminary data.</text>
</comment>
<sequence length="76" mass="8463">MGQDGEKALIGILWVLLKELARLEAFACSAAQYMKELGLDDEASTLWDLCTVARDWVEEVMDWVMNLAQGKGGNDE</sequence>
<name>A0ABT2H962_9MICO</name>
<accession>A0ABT2H962</accession>
<proteinExistence type="predicted"/>
<dbReference type="Proteomes" id="UP001165586">
    <property type="component" value="Unassembled WGS sequence"/>
</dbReference>